<dbReference type="HOGENOM" id="CLU_457135_0_0_1"/>
<dbReference type="InterPro" id="IPR002885">
    <property type="entry name" value="PPR_rpt"/>
</dbReference>
<accession>A7TSK3</accession>
<dbReference type="STRING" id="436907.A7TSK3"/>
<dbReference type="InterPro" id="IPR011990">
    <property type="entry name" value="TPR-like_helical_dom_sf"/>
</dbReference>
<dbReference type="GO" id="GO:0005739">
    <property type="term" value="C:mitochondrion"/>
    <property type="evidence" value="ECO:0007669"/>
    <property type="project" value="UniProtKB-SubCell"/>
</dbReference>
<evidence type="ECO:0000256" key="2">
    <source>
        <dbReference type="ARBA" id="ARBA00022737"/>
    </source>
</evidence>
<dbReference type="Proteomes" id="UP000000267">
    <property type="component" value="Unassembled WGS sequence"/>
</dbReference>
<dbReference type="Pfam" id="PF13812">
    <property type="entry name" value="PPR_3"/>
    <property type="match status" value="1"/>
</dbReference>
<dbReference type="GeneID" id="5542785"/>
<gene>
    <name evidence="4" type="ORF">Kpol_354p9</name>
</gene>
<feature type="repeat" description="PPR" evidence="3">
    <location>
        <begin position="399"/>
        <end position="434"/>
    </location>
</feature>
<organism evidence="5">
    <name type="scientific">Vanderwaltozyma polyspora (strain ATCC 22028 / DSM 70294 / BCRC 21397 / CBS 2163 / NBRC 10782 / NRRL Y-8283 / UCD 57-17)</name>
    <name type="common">Kluyveromyces polysporus</name>
    <dbReference type="NCBI Taxonomy" id="436907"/>
    <lineage>
        <taxon>Eukaryota</taxon>
        <taxon>Fungi</taxon>
        <taxon>Dikarya</taxon>
        <taxon>Ascomycota</taxon>
        <taxon>Saccharomycotina</taxon>
        <taxon>Saccharomycetes</taxon>
        <taxon>Saccharomycetales</taxon>
        <taxon>Saccharomycetaceae</taxon>
        <taxon>Vanderwaltozyma</taxon>
    </lineage>
</organism>
<evidence type="ECO:0000256" key="3">
    <source>
        <dbReference type="PROSITE-ProRule" id="PRU00708"/>
    </source>
</evidence>
<dbReference type="EMBL" id="DS480514">
    <property type="protein sequence ID" value="EDO14761.1"/>
    <property type="molecule type" value="Genomic_DNA"/>
</dbReference>
<evidence type="ECO:0000313" key="4">
    <source>
        <dbReference type="EMBL" id="EDO14761.1"/>
    </source>
</evidence>
<proteinExistence type="predicted"/>
<dbReference type="PANTHER" id="PTHR47933:SF40">
    <property type="entry name" value="PENTATRICOPEPTIDE REPEAT-CONTAINING PROTEIN 1, MITOCHONDRIAL-RELATED"/>
    <property type="match status" value="1"/>
</dbReference>
<keyword evidence="5" id="KW-1185">Reference proteome</keyword>
<reference evidence="4 5" key="1">
    <citation type="journal article" date="2007" name="Proc. Natl. Acad. Sci. U.S.A.">
        <title>Independent sorting-out of thousands of duplicated gene pairs in two yeast species descended from a whole-genome duplication.</title>
        <authorList>
            <person name="Scannell D.R."/>
            <person name="Frank A.C."/>
            <person name="Conant G.C."/>
            <person name="Byrne K.P."/>
            <person name="Woolfit M."/>
            <person name="Wolfe K.H."/>
        </authorList>
    </citation>
    <scope>NUCLEOTIDE SEQUENCE [LARGE SCALE GENOMIC DNA]</scope>
    <source>
        <strain evidence="5">ATCC 22028 / DSM 70294 / BCRC 21397 / CBS 2163 / NBRC 10782 / NRRL Y-8283 / UCD 57-17</strain>
    </source>
</reference>
<protein>
    <recommendedName>
        <fullName evidence="6">ATPase expression protein 3</fullName>
    </recommendedName>
</protein>
<dbReference type="eggNOG" id="ENOG502QVB0">
    <property type="taxonomic scope" value="Eukaryota"/>
</dbReference>
<dbReference type="InterPro" id="IPR051240">
    <property type="entry name" value="Mito_RNA-Proc/Resp"/>
</dbReference>
<dbReference type="KEGG" id="vpo:Kpol_354p9"/>
<dbReference type="OMA" id="TWTTCYN"/>
<dbReference type="InParanoid" id="A7TSK3"/>
<dbReference type="GO" id="GO:0003729">
    <property type="term" value="F:mRNA binding"/>
    <property type="evidence" value="ECO:0007669"/>
    <property type="project" value="TreeGrafter"/>
</dbReference>
<dbReference type="RefSeq" id="XP_001642619.1">
    <property type="nucleotide sequence ID" value="XM_001642569.1"/>
</dbReference>
<dbReference type="AlphaFoldDB" id="A7TSK3"/>
<dbReference type="PhylomeDB" id="A7TSK3"/>
<name>A7TSK3_VANPO</name>
<dbReference type="OrthoDB" id="185373at2759"/>
<feature type="repeat" description="PPR" evidence="3">
    <location>
        <begin position="223"/>
        <end position="257"/>
    </location>
</feature>
<sequence>MNVLNRVGNALAKNTLKSDVLKKELVLPEYFTNTNSIKDHSIREVKSCITRDCSKNEYVRKNINLVGHNSNFQKKMIQEYLSPLSALPLKRHDINNDYNVSQIQSLKTYLNAMKQKEDPSATVFKISKRFVSDMIASLIKCTPKSMAIVEDHHTKFAYKPFTFDEVPRIPDFEVYPQQFAPYIGLLTHTKFLYRNSSKTNGIIPKILRNLMHPGNVKTLHLRSANTFNDLIYFFGGKSDFATCRELFVQMKSEGISPNTRTYNLMLRIALKYSSIQNGNIPSSSVLFYLKNMKQNNVDADHVTWATCYNFLQDDISRDIFIEQMKARNIPIHTNFLYSVLRSGNYSCAESLNFLTKNSIPINYKILDLCVNKLIQEDKVGIAWELLNFTMCRKPNVKINASVINRFIRLFASKGRIDLALMTYNKYMKQSGILPDTNTFEMLFKSLVNNGYTKHFMYTLQYLKDLKEVNGLGKYKTYWVVKSNSIAEFNCKVEIVDSKMAGIKTRLDNLSWPKTGYTDNVWFISDADTRKSLRLLGCIPGSFKKKQSKVTETSNSTSEVSIKKQQYRDRIKKIALQNSFINRIDYAKGWYESLRNELTKRKII</sequence>
<dbReference type="PANTHER" id="PTHR47933">
    <property type="entry name" value="PENTATRICOPEPTIDE REPEAT-CONTAINING PROTEIN 1, MITOCHONDRIAL"/>
    <property type="match status" value="1"/>
</dbReference>
<keyword evidence="2" id="KW-0677">Repeat</keyword>
<dbReference type="NCBIfam" id="TIGR00756">
    <property type="entry name" value="PPR"/>
    <property type="match status" value="1"/>
</dbReference>
<dbReference type="GO" id="GO:0016071">
    <property type="term" value="P:mRNA metabolic process"/>
    <property type="evidence" value="ECO:0007669"/>
    <property type="project" value="EnsemblFungi"/>
</dbReference>
<dbReference type="FunCoup" id="A7TSK3">
    <property type="interactions" value="39"/>
</dbReference>
<evidence type="ECO:0000256" key="1">
    <source>
        <dbReference type="ARBA" id="ARBA00004173"/>
    </source>
</evidence>
<evidence type="ECO:0000313" key="5">
    <source>
        <dbReference type="Proteomes" id="UP000000267"/>
    </source>
</evidence>
<comment type="subcellular location">
    <subcellularLocation>
        <location evidence="1">Mitochondrion</location>
    </subcellularLocation>
</comment>
<dbReference type="Gene3D" id="1.25.40.10">
    <property type="entry name" value="Tetratricopeptide repeat domain"/>
    <property type="match status" value="2"/>
</dbReference>
<dbReference type="GO" id="GO:0070124">
    <property type="term" value="P:mitochondrial translational initiation"/>
    <property type="evidence" value="ECO:0007669"/>
    <property type="project" value="EnsemblFungi"/>
</dbReference>
<dbReference type="PROSITE" id="PS51375">
    <property type="entry name" value="PPR"/>
    <property type="match status" value="2"/>
</dbReference>
<evidence type="ECO:0008006" key="6">
    <source>
        <dbReference type="Google" id="ProtNLM"/>
    </source>
</evidence>